<feature type="domain" description="Mce/MlaD" evidence="2">
    <location>
        <begin position="40"/>
        <end position="114"/>
    </location>
</feature>
<dbReference type="RefSeq" id="WP_085051140.1">
    <property type="nucleotide sequence ID" value="NZ_LNQR01000023.1"/>
</dbReference>
<dbReference type="InterPro" id="IPR052336">
    <property type="entry name" value="MlaD_Phospholipid_Transporter"/>
</dbReference>
<keyword evidence="4" id="KW-1185">Reference proteome</keyword>
<protein>
    <submittedName>
        <fullName evidence="3">Mammalian cell entry protein</fullName>
    </submittedName>
</protein>
<dbReference type="InterPro" id="IPR003399">
    <property type="entry name" value="Mce/MlaD"/>
</dbReference>
<dbReference type="Proteomes" id="UP000060487">
    <property type="component" value="Unassembled WGS sequence"/>
</dbReference>
<evidence type="ECO:0000256" key="1">
    <source>
        <dbReference type="SAM" id="Phobius"/>
    </source>
</evidence>
<evidence type="ECO:0000259" key="2">
    <source>
        <dbReference type="Pfam" id="PF02470"/>
    </source>
</evidence>
<keyword evidence="1" id="KW-0472">Membrane</keyword>
<dbReference type="Pfam" id="PF02470">
    <property type="entry name" value="MlaD"/>
    <property type="match status" value="1"/>
</dbReference>
<name>A0ABR5SM25_9BACT</name>
<comment type="caution">
    <text evidence="3">The sequence shown here is derived from an EMBL/GenBank/DDBJ whole genome shotgun (WGS) entry which is preliminary data.</text>
</comment>
<dbReference type="PANTHER" id="PTHR33371:SF4">
    <property type="entry name" value="INTERMEMBRANE PHOSPHOLIPID TRANSPORT SYSTEM BINDING PROTEIN MLAD"/>
    <property type="match status" value="1"/>
</dbReference>
<organism evidence="3 4">
    <name type="scientific">Candidatus Magnetominusculus xianensis</name>
    <dbReference type="NCBI Taxonomy" id="1748249"/>
    <lineage>
        <taxon>Bacteria</taxon>
        <taxon>Pseudomonadati</taxon>
        <taxon>Nitrospirota</taxon>
        <taxon>Nitrospiria</taxon>
        <taxon>Nitrospirales</taxon>
        <taxon>Nitrospiraceae</taxon>
        <taxon>Candidatus Magnetominusculus</taxon>
    </lineage>
</organism>
<reference evidence="3 4" key="1">
    <citation type="submission" date="2015-11" db="EMBL/GenBank/DDBJ databases">
        <authorList>
            <person name="Lin W."/>
        </authorList>
    </citation>
    <scope>NUCLEOTIDE SEQUENCE [LARGE SCALE GENOMIC DNA]</scope>
    <source>
        <strain evidence="3 4">HCH-1</strain>
    </source>
</reference>
<dbReference type="EMBL" id="LNQR01000023">
    <property type="protein sequence ID" value="KWT92061.1"/>
    <property type="molecule type" value="Genomic_DNA"/>
</dbReference>
<accession>A0ABR5SM25</accession>
<dbReference type="PANTHER" id="PTHR33371">
    <property type="entry name" value="INTERMEMBRANE PHOSPHOLIPID TRANSPORT SYSTEM BINDING PROTEIN MLAD-RELATED"/>
    <property type="match status" value="1"/>
</dbReference>
<proteinExistence type="predicted"/>
<sequence length="302" mass="33130">MASYIKEEIKAGVVIVTTLLIISVFVILVGGGQFTNKYDIYYVKLKDVAGIDVGSQIRLGGMRVGKITNIIIPNNANEPLTIVLGINKGTKLYKGTRAIISQIGFVGEIYLALSLGDVANTKIEQGSTIPSEDSVQFADLLIKLAKATESFDKLLVDVDKVFSEKNQKQVEDILVNTNKAAITTRVEIQNISSSLTKTFSEMEGVMKELNEILKGNKGEIAVMLKTITQEVRSIGSMVKAFEKTSNSLTKTSNSVSSAVEDQSQNITELMKNINTTLEDLQGVLQEIKNKPWSLIYKDKEDE</sequence>
<feature type="transmembrane region" description="Helical" evidence="1">
    <location>
        <begin position="12"/>
        <end position="34"/>
    </location>
</feature>
<gene>
    <name evidence="3" type="ORF">ASN18_0614</name>
</gene>
<keyword evidence="1" id="KW-1133">Transmembrane helix</keyword>
<keyword evidence="1" id="KW-0812">Transmembrane</keyword>
<evidence type="ECO:0000313" key="3">
    <source>
        <dbReference type="EMBL" id="KWT92061.1"/>
    </source>
</evidence>
<evidence type="ECO:0000313" key="4">
    <source>
        <dbReference type="Proteomes" id="UP000060487"/>
    </source>
</evidence>